<proteinExistence type="predicted"/>
<evidence type="ECO:0000259" key="4">
    <source>
        <dbReference type="PROSITE" id="PS50188"/>
    </source>
</evidence>
<keyword evidence="6" id="KW-1185">Reference proteome</keyword>
<dbReference type="CDD" id="cd12885">
    <property type="entry name" value="SPRY_RanBP_like"/>
    <property type="match status" value="1"/>
</dbReference>
<gene>
    <name evidence="5" type="ORF">TWF730_004430</name>
</gene>
<comment type="caution">
    <text evidence="5">The sequence shown here is derived from an EMBL/GenBank/DDBJ whole genome shotgun (WGS) entry which is preliminary data.</text>
</comment>
<dbReference type="InterPro" id="IPR036770">
    <property type="entry name" value="Ankyrin_rpt-contain_sf"/>
</dbReference>
<dbReference type="EMBL" id="JAVHNS010000018">
    <property type="protein sequence ID" value="KAK6331349.1"/>
    <property type="molecule type" value="Genomic_DNA"/>
</dbReference>
<sequence length="1722" mass="194082">MNGDKTALAQPEGVYNVKHTSKCWKEGLRRFIEEQQNSKSPFEDLQEQPGATEDSQKSRRGIRDRIFKKVKGKRNFTLEKLKNSCDKVLETSGNNNDGGHLEKFISFLQKTDTTAGVLLQTAPDIIGIIWFGISITIKVASAFREIDQAISSTTQNVVAIIGRCLIYEKTYLLGSSQPIPDDVSECGESEMWDDEPGSIIPPQMFTPDTSNPESNLRESISQLFSSIFRFFWEAARYSEGSLADSIKEFFNGEFKTFDSDINTAFQAIEILAKGLFEKKVSSEMKAGFQDVLSTFAIVGNDVRGIQKHVTHLYEKDKMGDLVKQFQQKRGESKSIEVHNTKFRTLEETMDQIINDRGSDGWLHQEADCITWLEPEAKDTRMLILDGPRGFGKSVQMGFLKRKLESMGRIVLHFFFKASDDFVKRSEQALETLRAQLLNNPIFNDTHDMFKSDALKECIDILGDNGLNAMRSRNGKIEPKSAPKIRVIEKVAELLHAPVYIIVDAIDECEDISREQQLVYYLKSLAQSNLTTIRVIISVRSDTLNIAIKNLLSPKDIPNSTLDGVKTITITEARNKEELGAYLKREAIKIVNVRMGEDMVGTTNHTEEVNKIVEFTQNGAKGDFMKAGLAIRFLNQPSKMPLDQKLMELEKTTTMGEVYKSTLEALTIDQRDLVIFALKWVVWSFSTVTVAEIAEHYQNFYRVKVEDKGIQSRGELESKDPNEENASQGAQIIQFREPREDPNIREITHHLYTAGRDFFKFDEHQISIDVHESVREWIFSEAKGSPGKMGLFKMKTGANWQKDKTGQWTLNITLPLSALNNPGFQQQYMRWGPPSEETTFWKEKLPSLDPDPPMQGIPNNLKVEGELQNRSRYEINHWHDHLRVLEEYQLLENLENEKTKSILGQLTSFTKSETWFRWHIQNKITKEKTSESEAYKNTQIEYPIHIASRLGLHILAYHQLEHRHEGDREHTHEDNLNKLNGDGLTPVALAVKHPKIVKYLLQRGANTDLDLPDPFSRSRELTVLEMALRDAAIDPAYDSALIESISLLLGNAPKPMRAVTANPFYDTYPLLMAARIQNFALFEKIFNHQEWDLQKTIDEDSRMVLHYLLSRPPSRGKDKERNPGKILKLLLEKGADINAEDDGSVAPLAYAVRVGDLKSIHILLKRGIGLNVNDPDFNDRNALHTLAAGPIGLGSFFDLVPLSVDAEIDLEILDTLLGANIDYEAKTSENETALSLAVKGRSRKFIERLLKCYDTSDNAFIFDDYGEGNLIHCAACRPDDDVSVLKLLLGKLNHSSSTNDLQNAVLPSKTKKENAITAAAQSGNKEILGHLLSILLPENKKAQACSFAVFDCEARIRNILSNAATGIDYSHKLGNLEACKEMLLQSVSGIDISSMRKEFPKDLPQLESRDSIALALKINPHYLVETDEHGWTRINVLDWKNKADVYKGLLTDRQLYKIAADAETTSREALPPSRLCHIPSASVSGMTVSEDGLSVRHEEQGHYQILMADHPVPVGTNGYYFEMTVHDEDEGTGSSGIGIQEEGSSYFGYKMVGWYKGIGYHGDDGGIFCNRSWGVDEHCPLFGRSHERDTVGCGIDIRTMRVYFTLNGKYLGVKATGKRGMRYFPAISISQKHPADVNFGSRPFMFTDYEKDIDELERLLVERKEHKVSENEEPQMNGEIRADEDETGANEEGILVNGPELGANGEKVGADDDDSNEKSLSDD</sequence>
<evidence type="ECO:0000313" key="5">
    <source>
        <dbReference type="EMBL" id="KAK6331349.1"/>
    </source>
</evidence>
<dbReference type="Pfam" id="PF00023">
    <property type="entry name" value="Ank"/>
    <property type="match status" value="1"/>
</dbReference>
<dbReference type="Proteomes" id="UP001373714">
    <property type="component" value="Unassembled WGS sequence"/>
</dbReference>
<accession>A0AAV9TYP8</accession>
<dbReference type="PANTHER" id="PTHR10039:SF14">
    <property type="entry name" value="NACHT DOMAIN-CONTAINING PROTEIN"/>
    <property type="match status" value="1"/>
</dbReference>
<dbReference type="SMART" id="SM00248">
    <property type="entry name" value="ANK"/>
    <property type="match status" value="7"/>
</dbReference>
<dbReference type="InterPro" id="IPR027417">
    <property type="entry name" value="P-loop_NTPase"/>
</dbReference>
<feature type="region of interest" description="Disordered" evidence="3">
    <location>
        <begin position="35"/>
        <end position="60"/>
    </location>
</feature>
<dbReference type="InterPro" id="IPR001870">
    <property type="entry name" value="B30.2/SPRY"/>
</dbReference>
<feature type="repeat" description="ANK" evidence="2">
    <location>
        <begin position="1124"/>
        <end position="1141"/>
    </location>
</feature>
<dbReference type="Gene3D" id="2.60.120.920">
    <property type="match status" value="1"/>
</dbReference>
<dbReference type="SMART" id="SM00449">
    <property type="entry name" value="SPRY"/>
    <property type="match status" value="1"/>
</dbReference>
<keyword evidence="2" id="KW-0040">ANK repeat</keyword>
<dbReference type="PANTHER" id="PTHR10039">
    <property type="entry name" value="AMELOGENIN"/>
    <property type="match status" value="1"/>
</dbReference>
<dbReference type="InterPro" id="IPR056884">
    <property type="entry name" value="NPHP3-like_N"/>
</dbReference>
<name>A0AAV9TYP8_9PEZI</name>
<evidence type="ECO:0000256" key="1">
    <source>
        <dbReference type="ARBA" id="ARBA00022737"/>
    </source>
</evidence>
<evidence type="ECO:0000313" key="6">
    <source>
        <dbReference type="Proteomes" id="UP001373714"/>
    </source>
</evidence>
<dbReference type="Pfam" id="PF00622">
    <property type="entry name" value="SPRY"/>
    <property type="match status" value="1"/>
</dbReference>
<dbReference type="Gene3D" id="1.25.40.20">
    <property type="entry name" value="Ankyrin repeat-containing domain"/>
    <property type="match status" value="2"/>
</dbReference>
<feature type="repeat" description="ANK" evidence="2">
    <location>
        <begin position="1142"/>
        <end position="1174"/>
    </location>
</feature>
<dbReference type="SUPFAM" id="SSF48403">
    <property type="entry name" value="Ankyrin repeat"/>
    <property type="match status" value="2"/>
</dbReference>
<dbReference type="PROSITE" id="PS50188">
    <property type="entry name" value="B302_SPRY"/>
    <property type="match status" value="1"/>
</dbReference>
<evidence type="ECO:0000256" key="3">
    <source>
        <dbReference type="SAM" id="MobiDB-lite"/>
    </source>
</evidence>
<dbReference type="InterPro" id="IPR013320">
    <property type="entry name" value="ConA-like_dom_sf"/>
</dbReference>
<dbReference type="Gene3D" id="3.40.50.300">
    <property type="entry name" value="P-loop containing nucleotide triphosphate hydrolases"/>
    <property type="match status" value="1"/>
</dbReference>
<feature type="domain" description="B30.2/SPRY" evidence="4">
    <location>
        <begin position="1454"/>
        <end position="1643"/>
    </location>
</feature>
<reference evidence="5 6" key="1">
    <citation type="submission" date="2019-10" db="EMBL/GenBank/DDBJ databases">
        <authorList>
            <person name="Palmer J.M."/>
        </authorList>
    </citation>
    <scope>NUCLEOTIDE SEQUENCE [LARGE SCALE GENOMIC DNA]</scope>
    <source>
        <strain evidence="5 6">TWF730</strain>
    </source>
</reference>
<feature type="region of interest" description="Disordered" evidence="3">
    <location>
        <begin position="1664"/>
        <end position="1722"/>
    </location>
</feature>
<dbReference type="InterPro" id="IPR002110">
    <property type="entry name" value="Ankyrin_rpt"/>
</dbReference>
<dbReference type="InterPro" id="IPR003877">
    <property type="entry name" value="SPRY_dom"/>
</dbReference>
<dbReference type="SUPFAM" id="SSF49899">
    <property type="entry name" value="Concanavalin A-like lectins/glucanases"/>
    <property type="match status" value="1"/>
</dbReference>
<dbReference type="InterPro" id="IPR044736">
    <property type="entry name" value="Gid1/RanBPM/SPLA_SPRY"/>
</dbReference>
<dbReference type="InterPro" id="IPR043136">
    <property type="entry name" value="B30.2/SPRY_sf"/>
</dbReference>
<dbReference type="PROSITE" id="PS50088">
    <property type="entry name" value="ANK_REPEAT"/>
    <property type="match status" value="2"/>
</dbReference>
<organism evidence="5 6">
    <name type="scientific">Orbilia blumenaviensis</name>
    <dbReference type="NCBI Taxonomy" id="1796055"/>
    <lineage>
        <taxon>Eukaryota</taxon>
        <taxon>Fungi</taxon>
        <taxon>Dikarya</taxon>
        <taxon>Ascomycota</taxon>
        <taxon>Pezizomycotina</taxon>
        <taxon>Orbiliomycetes</taxon>
        <taxon>Orbiliales</taxon>
        <taxon>Orbiliaceae</taxon>
        <taxon>Orbilia</taxon>
    </lineage>
</organism>
<dbReference type="Pfam" id="PF24883">
    <property type="entry name" value="NPHP3_N"/>
    <property type="match status" value="1"/>
</dbReference>
<evidence type="ECO:0000256" key="2">
    <source>
        <dbReference type="PROSITE-ProRule" id="PRU00023"/>
    </source>
</evidence>
<keyword evidence="1" id="KW-0677">Repeat</keyword>
<protein>
    <recommendedName>
        <fullName evidence="4">B30.2/SPRY domain-containing protein</fullName>
    </recommendedName>
</protein>